<name>A0AA87WCE5_9BRAD</name>
<dbReference type="AlphaFoldDB" id="A0AA87WCE5"/>
<reference evidence="1" key="1">
    <citation type="journal article" date="2014" name="Int. J. Syst. Evol. Microbiol.">
        <title>Complete genome sequence of Corynebacterium casei LMG S-19264T (=DSM 44701T), isolated from a smear-ripened cheese.</title>
        <authorList>
            <consortium name="US DOE Joint Genome Institute (JGI-PGF)"/>
            <person name="Walter F."/>
            <person name="Albersmeier A."/>
            <person name="Kalinowski J."/>
            <person name="Ruckert C."/>
        </authorList>
    </citation>
    <scope>NUCLEOTIDE SEQUENCE</scope>
    <source>
        <strain evidence="1">CGMCC 1.15034</strain>
    </source>
</reference>
<gene>
    <name evidence="1" type="ORF">GCM10010987_80000</name>
</gene>
<evidence type="ECO:0000313" key="1">
    <source>
        <dbReference type="EMBL" id="GGI34564.1"/>
    </source>
</evidence>
<dbReference type="Proteomes" id="UP000625079">
    <property type="component" value="Unassembled WGS sequence"/>
</dbReference>
<sequence length="72" mass="7582">MIFPYLELLSPRAISFAQQLPSPIRTLALNLKHPHGGPLLVGFTDTNLSMVVMADAKDLGAPATAIGAPINS</sequence>
<accession>A0AA87WCE5</accession>
<evidence type="ECO:0000313" key="2">
    <source>
        <dbReference type="Proteomes" id="UP000625079"/>
    </source>
</evidence>
<dbReference type="EMBL" id="BMHC01000048">
    <property type="protein sequence ID" value="GGI34564.1"/>
    <property type="molecule type" value="Genomic_DNA"/>
</dbReference>
<organism evidence="1 2">
    <name type="scientific">Bradyrhizobium guangdongense</name>
    <dbReference type="NCBI Taxonomy" id="1325090"/>
    <lineage>
        <taxon>Bacteria</taxon>
        <taxon>Pseudomonadati</taxon>
        <taxon>Pseudomonadota</taxon>
        <taxon>Alphaproteobacteria</taxon>
        <taxon>Hyphomicrobiales</taxon>
        <taxon>Nitrobacteraceae</taxon>
        <taxon>Bradyrhizobium</taxon>
    </lineage>
</organism>
<reference evidence="1" key="2">
    <citation type="submission" date="2022-12" db="EMBL/GenBank/DDBJ databases">
        <authorList>
            <person name="Sun Q."/>
            <person name="Zhou Y."/>
        </authorList>
    </citation>
    <scope>NUCLEOTIDE SEQUENCE</scope>
    <source>
        <strain evidence="1">CGMCC 1.15034</strain>
    </source>
</reference>
<protein>
    <submittedName>
        <fullName evidence="1">Uncharacterized protein</fullName>
    </submittedName>
</protein>
<comment type="caution">
    <text evidence="1">The sequence shown here is derived from an EMBL/GenBank/DDBJ whole genome shotgun (WGS) entry which is preliminary data.</text>
</comment>
<proteinExistence type="predicted"/>